<evidence type="ECO:0000313" key="1">
    <source>
        <dbReference type="EMBL" id="SFS12417.1"/>
    </source>
</evidence>
<sequence length="280" mass="30562">MELNPDPFRGPVLYGLEIESGDALVAETWLNRVMLGRTQPGKAAAQSIPIHHDLVVGENLVEVVLGPPGRDLSALPVAFPGAPPSGAHGMVELQGDETRIDGDQLTVTSHPLARDRWDAREAEPPIVLPHRLRIAFKPDHLTASAPWAAGQRADPREAADATYAELRRVAGLLQSGNLDGFAWATARRREHMARCYPLGPDAAQQQQDDVAAIVSMRAKPGFSAELLPSTRAHFRVQADGRLFDWVDGQGEPILTIGTSDRRHALNLQFSLLDGRWTIVR</sequence>
<dbReference type="EMBL" id="FOZG01000003">
    <property type="protein sequence ID" value="SFS12417.1"/>
    <property type="molecule type" value="Genomic_DNA"/>
</dbReference>
<evidence type="ECO:0000313" key="2">
    <source>
        <dbReference type="Proteomes" id="UP000198824"/>
    </source>
</evidence>
<dbReference type="RefSeq" id="WP_093317041.1">
    <property type="nucleotide sequence ID" value="NZ_FOZG01000003.1"/>
</dbReference>
<name>A0A1I6M9U6_9SPHN</name>
<protein>
    <submittedName>
        <fullName evidence="1">Uncharacterized protein</fullName>
    </submittedName>
</protein>
<reference evidence="1 2" key="1">
    <citation type="submission" date="2016-10" db="EMBL/GenBank/DDBJ databases">
        <authorList>
            <person name="de Groot N.N."/>
        </authorList>
    </citation>
    <scope>NUCLEOTIDE SEQUENCE [LARGE SCALE GENOMIC DNA]</scope>
    <source>
        <strain evidence="1 2">S5-249</strain>
    </source>
</reference>
<gene>
    <name evidence="1" type="ORF">SAMN05192580_3740</name>
</gene>
<accession>A0A1I6M9U6</accession>
<dbReference type="OrthoDB" id="9839982at2"/>
<dbReference type="AlphaFoldDB" id="A0A1I6M9U6"/>
<organism evidence="1 2">
    <name type="scientific">Sphingomonas jatrophae</name>
    <dbReference type="NCBI Taxonomy" id="1166337"/>
    <lineage>
        <taxon>Bacteria</taxon>
        <taxon>Pseudomonadati</taxon>
        <taxon>Pseudomonadota</taxon>
        <taxon>Alphaproteobacteria</taxon>
        <taxon>Sphingomonadales</taxon>
        <taxon>Sphingomonadaceae</taxon>
        <taxon>Sphingomonas</taxon>
    </lineage>
</organism>
<keyword evidence="2" id="KW-1185">Reference proteome</keyword>
<dbReference type="Proteomes" id="UP000198824">
    <property type="component" value="Unassembled WGS sequence"/>
</dbReference>
<proteinExistence type="predicted"/>